<evidence type="ECO:0000313" key="2">
    <source>
        <dbReference type="Proteomes" id="UP000198304"/>
    </source>
</evidence>
<dbReference type="Proteomes" id="UP000198304">
    <property type="component" value="Unassembled WGS sequence"/>
</dbReference>
<proteinExistence type="predicted"/>
<dbReference type="EMBL" id="FZOJ01000011">
    <property type="protein sequence ID" value="SNS48513.1"/>
    <property type="molecule type" value="Genomic_DNA"/>
</dbReference>
<gene>
    <name evidence="1" type="ORF">SAMN05446037_101149</name>
</gene>
<sequence>MKFVLTEKVKKYLEKKSIDSLVIDTVDLKNC</sequence>
<protein>
    <submittedName>
        <fullName evidence="1">Uncharacterized protein</fullName>
    </submittedName>
</protein>
<accession>A0A239EWU0</accession>
<name>A0A239EWU0_9FIRM</name>
<keyword evidence="2" id="KW-1185">Reference proteome</keyword>
<organism evidence="1 2">
    <name type="scientific">Anaerovirgula multivorans</name>
    <dbReference type="NCBI Taxonomy" id="312168"/>
    <lineage>
        <taxon>Bacteria</taxon>
        <taxon>Bacillati</taxon>
        <taxon>Bacillota</taxon>
        <taxon>Clostridia</taxon>
        <taxon>Peptostreptococcales</taxon>
        <taxon>Natronincolaceae</taxon>
        <taxon>Anaerovirgula</taxon>
    </lineage>
</organism>
<evidence type="ECO:0000313" key="1">
    <source>
        <dbReference type="EMBL" id="SNS48513.1"/>
    </source>
</evidence>
<dbReference type="AlphaFoldDB" id="A0A239EWU0"/>
<reference evidence="1 2" key="1">
    <citation type="submission" date="2017-06" db="EMBL/GenBank/DDBJ databases">
        <authorList>
            <person name="Kim H.J."/>
            <person name="Triplett B.A."/>
        </authorList>
    </citation>
    <scope>NUCLEOTIDE SEQUENCE [LARGE SCALE GENOMIC DNA]</scope>
    <source>
        <strain evidence="1 2">SCA</strain>
    </source>
</reference>